<dbReference type="RefSeq" id="WP_105041237.1">
    <property type="nucleotide sequence ID" value="NZ_PPSL01000009.1"/>
</dbReference>
<dbReference type="InterPro" id="IPR011006">
    <property type="entry name" value="CheY-like_superfamily"/>
</dbReference>
<dbReference type="InterPro" id="IPR001789">
    <property type="entry name" value="Sig_transdc_resp-reg_receiver"/>
</dbReference>
<dbReference type="SUPFAM" id="SSF52172">
    <property type="entry name" value="CheY-like"/>
    <property type="match status" value="1"/>
</dbReference>
<evidence type="ECO:0000256" key="1">
    <source>
        <dbReference type="PROSITE-ProRule" id="PRU00169"/>
    </source>
</evidence>
<accession>A0A2S7SQQ0</accession>
<dbReference type="PANTHER" id="PTHR44520">
    <property type="entry name" value="RESPONSE REGULATOR RCP1-RELATED"/>
    <property type="match status" value="1"/>
</dbReference>
<dbReference type="SMART" id="SM00448">
    <property type="entry name" value="REC"/>
    <property type="match status" value="1"/>
</dbReference>
<feature type="domain" description="Response regulatory" evidence="2">
    <location>
        <begin position="6"/>
        <end position="128"/>
    </location>
</feature>
<dbReference type="Pfam" id="PF00072">
    <property type="entry name" value="Response_reg"/>
    <property type="match status" value="1"/>
</dbReference>
<proteinExistence type="predicted"/>
<reference evidence="3 4" key="1">
    <citation type="submission" date="2018-01" db="EMBL/GenBank/DDBJ databases">
        <title>A novel member of the phylum Bacteroidetes isolated from glacier ice.</title>
        <authorList>
            <person name="Liu Q."/>
            <person name="Xin Y.-H."/>
        </authorList>
    </citation>
    <scope>NUCLEOTIDE SEQUENCE [LARGE SCALE GENOMIC DNA]</scope>
    <source>
        <strain evidence="3 4">RB1R16</strain>
    </source>
</reference>
<keyword evidence="4" id="KW-1185">Reference proteome</keyword>
<dbReference type="PANTHER" id="PTHR44520:SF2">
    <property type="entry name" value="RESPONSE REGULATOR RCP1"/>
    <property type="match status" value="1"/>
</dbReference>
<dbReference type="PROSITE" id="PS50110">
    <property type="entry name" value="RESPONSE_REGULATORY"/>
    <property type="match status" value="1"/>
</dbReference>
<evidence type="ECO:0000313" key="4">
    <source>
        <dbReference type="Proteomes" id="UP000239872"/>
    </source>
</evidence>
<evidence type="ECO:0000259" key="2">
    <source>
        <dbReference type="PROSITE" id="PS50110"/>
    </source>
</evidence>
<dbReference type="InterPro" id="IPR052893">
    <property type="entry name" value="TCS_response_regulator"/>
</dbReference>
<dbReference type="AlphaFoldDB" id="A0A2S7SQQ0"/>
<feature type="modified residue" description="4-aspartylphosphate" evidence="1">
    <location>
        <position position="59"/>
    </location>
</feature>
<organism evidence="3 4">
    <name type="scientific">Flavipsychrobacter stenotrophus</name>
    <dbReference type="NCBI Taxonomy" id="2077091"/>
    <lineage>
        <taxon>Bacteria</taxon>
        <taxon>Pseudomonadati</taxon>
        <taxon>Bacteroidota</taxon>
        <taxon>Chitinophagia</taxon>
        <taxon>Chitinophagales</taxon>
        <taxon>Chitinophagaceae</taxon>
        <taxon>Flavipsychrobacter</taxon>
    </lineage>
</organism>
<dbReference type="EMBL" id="PPSL01000009">
    <property type="protein sequence ID" value="PQJ08947.1"/>
    <property type="molecule type" value="Genomic_DNA"/>
</dbReference>
<comment type="caution">
    <text evidence="3">The sequence shown here is derived from an EMBL/GenBank/DDBJ whole genome shotgun (WGS) entry which is preliminary data.</text>
</comment>
<dbReference type="Gene3D" id="3.40.50.2300">
    <property type="match status" value="1"/>
</dbReference>
<evidence type="ECO:0000313" key="3">
    <source>
        <dbReference type="EMBL" id="PQJ08947.1"/>
    </source>
</evidence>
<gene>
    <name evidence="3" type="ORF">CJD36_021295</name>
</gene>
<dbReference type="Proteomes" id="UP000239872">
    <property type="component" value="Unassembled WGS sequence"/>
</dbReference>
<dbReference type="OrthoDB" id="958614at2"/>
<protein>
    <submittedName>
        <fullName evidence="3">Response regulator</fullName>
    </submittedName>
</protein>
<name>A0A2S7SQQ0_9BACT</name>
<dbReference type="GO" id="GO:0000160">
    <property type="term" value="P:phosphorelay signal transduction system"/>
    <property type="evidence" value="ECO:0007669"/>
    <property type="project" value="InterPro"/>
</dbReference>
<sequence>MNKQGPIIIIEDDADDCEVLKSIFEDLNYENEIVFFTDGEKALEYLKVTELFPFLILSDVNLPKLDGFELRSMIYTNNELCKKCIPYLFFSTGVSQKAVYDAYTMSVQGFFLKPSNYTEVTDTIKAIVTYWQKCYAPNHLE</sequence>
<keyword evidence="1" id="KW-0597">Phosphoprotein</keyword>